<feature type="transmembrane region" description="Helical" evidence="2">
    <location>
        <begin position="371"/>
        <end position="391"/>
    </location>
</feature>
<keyword evidence="2" id="KW-0812">Transmembrane</keyword>
<reference evidence="3" key="1">
    <citation type="journal article" date="2014" name="Int. J. Syst. Evol. Microbiol.">
        <title>Complete genome sequence of Corynebacterium casei LMG S-19264T (=DSM 44701T), isolated from a smear-ripened cheese.</title>
        <authorList>
            <consortium name="US DOE Joint Genome Institute (JGI-PGF)"/>
            <person name="Walter F."/>
            <person name="Albersmeier A."/>
            <person name="Kalinowski J."/>
            <person name="Ruckert C."/>
        </authorList>
    </citation>
    <scope>NUCLEOTIDE SEQUENCE</scope>
    <source>
        <strain evidence="3">CCM 7905</strain>
    </source>
</reference>
<dbReference type="RefSeq" id="WP_188542787.1">
    <property type="nucleotide sequence ID" value="NZ_BMCU01000001.1"/>
</dbReference>
<keyword evidence="2" id="KW-1133">Transmembrane helix</keyword>
<comment type="caution">
    <text evidence="3">The sequence shown here is derived from an EMBL/GenBank/DDBJ whole genome shotgun (WGS) entry which is preliminary data.</text>
</comment>
<dbReference type="InterPro" id="IPR023908">
    <property type="entry name" value="xxxLxxG_rpt"/>
</dbReference>
<feature type="transmembrane region" description="Helical" evidence="2">
    <location>
        <begin position="342"/>
        <end position="359"/>
    </location>
</feature>
<feature type="transmembrane region" description="Helical" evidence="2">
    <location>
        <begin position="20"/>
        <end position="39"/>
    </location>
</feature>
<keyword evidence="4" id="KW-1185">Reference proteome</keyword>
<evidence type="ECO:0008006" key="5">
    <source>
        <dbReference type="Google" id="ProtNLM"/>
    </source>
</evidence>
<dbReference type="NCBIfam" id="TIGR03057">
    <property type="entry name" value="xxxLxxG_by_4"/>
    <property type="match status" value="2"/>
</dbReference>
<feature type="region of interest" description="Disordered" evidence="1">
    <location>
        <begin position="45"/>
        <end position="74"/>
    </location>
</feature>
<evidence type="ECO:0000313" key="3">
    <source>
        <dbReference type="EMBL" id="GGF91020.1"/>
    </source>
</evidence>
<feature type="transmembrane region" description="Helical" evidence="2">
    <location>
        <begin position="433"/>
        <end position="450"/>
    </location>
</feature>
<evidence type="ECO:0000256" key="2">
    <source>
        <dbReference type="SAM" id="Phobius"/>
    </source>
</evidence>
<keyword evidence="2" id="KW-0472">Membrane</keyword>
<evidence type="ECO:0000256" key="1">
    <source>
        <dbReference type="SAM" id="MobiDB-lite"/>
    </source>
</evidence>
<proteinExistence type="predicted"/>
<accession>A0A917CKT2</accession>
<gene>
    <name evidence="3" type="ORF">GCM10007304_01210</name>
</gene>
<reference evidence="3" key="2">
    <citation type="submission" date="2020-09" db="EMBL/GenBank/DDBJ databases">
        <authorList>
            <person name="Sun Q."/>
            <person name="Sedlacek I."/>
        </authorList>
    </citation>
    <scope>NUCLEOTIDE SEQUENCE</scope>
    <source>
        <strain evidence="3">CCM 7905</strain>
    </source>
</reference>
<dbReference type="Proteomes" id="UP000654257">
    <property type="component" value="Unassembled WGS sequence"/>
</dbReference>
<dbReference type="SUPFAM" id="SSF58104">
    <property type="entry name" value="Methyl-accepting chemotaxis protein (MCP) signaling domain"/>
    <property type="match status" value="1"/>
</dbReference>
<feature type="compositionally biased region" description="Low complexity" evidence="1">
    <location>
        <begin position="45"/>
        <end position="70"/>
    </location>
</feature>
<feature type="transmembrane region" description="Helical" evidence="2">
    <location>
        <begin position="397"/>
        <end position="421"/>
    </location>
</feature>
<sequence length="519" mass="51197">MATSSAHGSSPRTGIVARPVVAVLLIVLPLLVAGIYALVSGNGVSASSTTGTSEASTPTADGDTATPASGDPLAKTRTALTGASLPLTLLSSGLTQLTDAAPQLTGGVTQLSDGLTVARTGSVQLADGAGQLDAGFGQLRGGITQLGDGAQQISGGVDTVTTPLLAIGAKQAEVTGVIADVANKIEAVNNPITTDAANQLRGLIDTLNTQGVGPSTVDQLNQLRDGAKLLAFQLADSSSDFNVGVSQLADGASQLSTGNAQLRDGIVQLDDGGKQLKAGTDQIGTAVTPINGVVTSLQTNVKTATDSLPAASATSSATTTTADGQTQTTLVVGNTDTGASNYLLAALVAVGAVAGVSLLRLLTRGGRLARLAPVVAVLALAAATSIAYSYVGSDLGVGGIVGGIAFLLLSSAAFLAAAGAIQVLFGRAIGQSVNLVLLLVQLVLCGAAFVSSPDSSVFGKAASFTPLGWVGTGLDRIASGSLGGTGLLAVIVMVAMLGLSGLVYAVVNRSDEPRNVEYA</sequence>
<evidence type="ECO:0000313" key="4">
    <source>
        <dbReference type="Proteomes" id="UP000654257"/>
    </source>
</evidence>
<name>A0A917CKT2_9NOCA</name>
<dbReference type="AlphaFoldDB" id="A0A917CKT2"/>
<organism evidence="3 4">
    <name type="scientific">Rhodococcoides trifolii</name>
    <dbReference type="NCBI Taxonomy" id="908250"/>
    <lineage>
        <taxon>Bacteria</taxon>
        <taxon>Bacillati</taxon>
        <taxon>Actinomycetota</taxon>
        <taxon>Actinomycetes</taxon>
        <taxon>Mycobacteriales</taxon>
        <taxon>Nocardiaceae</taxon>
        <taxon>Rhodococcoides</taxon>
    </lineage>
</organism>
<feature type="transmembrane region" description="Helical" evidence="2">
    <location>
        <begin position="486"/>
        <end position="507"/>
    </location>
</feature>
<protein>
    <recommendedName>
        <fullName evidence="5">Phage infection protein</fullName>
    </recommendedName>
</protein>
<dbReference type="EMBL" id="BMCU01000001">
    <property type="protein sequence ID" value="GGF91020.1"/>
    <property type="molecule type" value="Genomic_DNA"/>
</dbReference>